<feature type="compositionally biased region" description="Basic and acidic residues" evidence="1">
    <location>
        <begin position="135"/>
        <end position="144"/>
    </location>
</feature>
<feature type="compositionally biased region" description="Basic and acidic residues" evidence="1">
    <location>
        <begin position="417"/>
        <end position="426"/>
    </location>
</feature>
<feature type="region of interest" description="Disordered" evidence="1">
    <location>
        <begin position="195"/>
        <end position="240"/>
    </location>
</feature>
<accession>A0A7S0T7U2</accession>
<feature type="compositionally biased region" description="Polar residues" evidence="1">
    <location>
        <begin position="145"/>
        <end position="171"/>
    </location>
</feature>
<feature type="compositionally biased region" description="Polar residues" evidence="1">
    <location>
        <begin position="427"/>
        <end position="438"/>
    </location>
</feature>
<feature type="region of interest" description="Disordered" evidence="1">
    <location>
        <begin position="413"/>
        <end position="438"/>
    </location>
</feature>
<feature type="region of interest" description="Disordered" evidence="1">
    <location>
        <begin position="451"/>
        <end position="522"/>
    </location>
</feature>
<proteinExistence type="predicted"/>
<feature type="compositionally biased region" description="Basic residues" evidence="1">
    <location>
        <begin position="505"/>
        <end position="522"/>
    </location>
</feature>
<protein>
    <submittedName>
        <fullName evidence="2">Uncharacterized protein</fullName>
    </submittedName>
</protein>
<feature type="compositionally biased region" description="Polar residues" evidence="1">
    <location>
        <begin position="27"/>
        <end position="41"/>
    </location>
</feature>
<dbReference type="AlphaFoldDB" id="A0A7S0T7U2"/>
<feature type="compositionally biased region" description="Acidic residues" evidence="1">
    <location>
        <begin position="61"/>
        <end position="71"/>
    </location>
</feature>
<organism evidence="2">
    <name type="scientific">Pseudo-nitzschia delicatissima</name>
    <dbReference type="NCBI Taxonomy" id="44447"/>
    <lineage>
        <taxon>Eukaryota</taxon>
        <taxon>Sar</taxon>
        <taxon>Stramenopiles</taxon>
        <taxon>Ochrophyta</taxon>
        <taxon>Bacillariophyta</taxon>
        <taxon>Bacillariophyceae</taxon>
        <taxon>Bacillariophycidae</taxon>
        <taxon>Bacillariales</taxon>
        <taxon>Bacillariaceae</taxon>
        <taxon>Pseudo-nitzschia</taxon>
    </lineage>
</organism>
<name>A0A7S0T7U2_9STRA</name>
<feature type="compositionally biased region" description="Polar residues" evidence="1">
    <location>
        <begin position="217"/>
        <end position="235"/>
    </location>
</feature>
<gene>
    <name evidence="2" type="ORF">PDEL0327_LOCUS12</name>
</gene>
<evidence type="ECO:0000313" key="2">
    <source>
        <dbReference type="EMBL" id="CAD8727935.1"/>
    </source>
</evidence>
<reference evidence="2" key="1">
    <citation type="submission" date="2021-01" db="EMBL/GenBank/DDBJ databases">
        <authorList>
            <person name="Corre E."/>
            <person name="Pelletier E."/>
            <person name="Niang G."/>
            <person name="Scheremetjew M."/>
            <person name="Finn R."/>
            <person name="Kale V."/>
            <person name="Holt S."/>
            <person name="Cochrane G."/>
            <person name="Meng A."/>
            <person name="Brown T."/>
            <person name="Cohen L."/>
        </authorList>
    </citation>
    <scope>NUCLEOTIDE SEQUENCE</scope>
    <source>
        <strain evidence="2">B596</strain>
    </source>
</reference>
<feature type="region of interest" description="Disordered" evidence="1">
    <location>
        <begin position="122"/>
        <end position="179"/>
    </location>
</feature>
<feature type="region of interest" description="Disordered" evidence="1">
    <location>
        <begin position="384"/>
        <end position="403"/>
    </location>
</feature>
<evidence type="ECO:0000256" key="1">
    <source>
        <dbReference type="SAM" id="MobiDB-lite"/>
    </source>
</evidence>
<feature type="region of interest" description="Disordered" evidence="1">
    <location>
        <begin position="1"/>
        <end position="71"/>
    </location>
</feature>
<dbReference type="EMBL" id="HBFG01000018">
    <property type="protein sequence ID" value="CAD8727935.1"/>
    <property type="molecule type" value="Transcribed_RNA"/>
</dbReference>
<sequence>MNNSSEKEANCFQIPISENKDRAKGETVNTKSKTISESSGNALPVETTEPSSFHIFSDNSYESDDNDDVDDEDTICGGSMISLEETIVSLMEGFENVAQFTTDSMRSARSIFFADDDDLGPEMTAADDFEAQMKSIEDPEDSRLQPKSLQQTSTLPTEKQTRLQQNASPTHTRLRSEAAPKKVWVREYADCDEGLEERKEPRFNSSKAIAKRFPDKPTSSTHKAPIATTPSSKKQNAFRKRIPFLKSKKAGTEKSSKIHAYHDDDFDYDDDDSAYVVDIVVYNRQESVEPISAKTFLDPKPLMDFDEGETHQKQKKTKEKRASKNAKITSIEQVSSEAMTVDALSVENICCGGVTVGNNLLLSSQGHLEYAAKELKEMILPYNNPERQSGKYNREGQAVPSFDNTSAAIGSLLTDNKYNRSRDRGMSSKSNSEGQLLESFDNTTAALASMLTDERSLRNAPPDSVPTDEREGLRYDSQPNESAIERVNNNNRDKDGKGSRNPLRGVRRGRSFFRKKNTQGQF</sequence>